<reference evidence="1 2" key="1">
    <citation type="submission" date="2019-04" db="EMBL/GenBank/DDBJ databases">
        <title>Microbes associate with the intestines of laboratory mice.</title>
        <authorList>
            <person name="Navarre W."/>
            <person name="Wong E."/>
            <person name="Huang K."/>
            <person name="Tropini C."/>
            <person name="Ng K."/>
            <person name="Yu B."/>
        </authorList>
    </citation>
    <scope>NUCLEOTIDE SEQUENCE [LARGE SCALE GENOMIC DNA]</scope>
    <source>
        <strain evidence="1 2">NM06_A21</strain>
    </source>
</reference>
<dbReference type="Proteomes" id="UP000306630">
    <property type="component" value="Unassembled WGS sequence"/>
</dbReference>
<organism evidence="1 2">
    <name type="scientific">Muribaculum intestinale</name>
    <dbReference type="NCBI Taxonomy" id="1796646"/>
    <lineage>
        <taxon>Bacteria</taxon>
        <taxon>Pseudomonadati</taxon>
        <taxon>Bacteroidota</taxon>
        <taxon>Bacteroidia</taxon>
        <taxon>Bacteroidales</taxon>
        <taxon>Muribaculaceae</taxon>
        <taxon>Muribaculum</taxon>
    </lineage>
</organism>
<comment type="caution">
    <text evidence="1">The sequence shown here is derived from an EMBL/GenBank/DDBJ whole genome shotgun (WGS) entry which is preliminary data.</text>
</comment>
<name>A0A4S2FJC8_9BACT</name>
<evidence type="ECO:0008006" key="3">
    <source>
        <dbReference type="Google" id="ProtNLM"/>
    </source>
</evidence>
<gene>
    <name evidence="1" type="ORF">E5333_14415</name>
</gene>
<dbReference type="EMBL" id="SRYD01000082">
    <property type="protein sequence ID" value="TGY68954.1"/>
    <property type="molecule type" value="Genomic_DNA"/>
</dbReference>
<accession>A0A4S2FJC8</accession>
<dbReference type="CDD" id="cd11586">
    <property type="entry name" value="VbhA_like"/>
    <property type="match status" value="1"/>
</dbReference>
<protein>
    <recommendedName>
        <fullName evidence="3">Antitoxin VbhA domain-containing protein</fullName>
    </recommendedName>
</protein>
<dbReference type="InterPro" id="IPR033788">
    <property type="entry name" value="VbhA-like"/>
</dbReference>
<evidence type="ECO:0000313" key="1">
    <source>
        <dbReference type="EMBL" id="TGY68954.1"/>
    </source>
</evidence>
<dbReference type="AlphaFoldDB" id="A0A4S2FJC8"/>
<dbReference type="RefSeq" id="WP_135993953.1">
    <property type="nucleotide sequence ID" value="NZ_SRYD01000082.1"/>
</dbReference>
<proteinExistence type="predicted"/>
<evidence type="ECO:0000313" key="2">
    <source>
        <dbReference type="Proteomes" id="UP000306630"/>
    </source>
</evidence>
<sequence>MSEFDEYIVHGEPGQREKADAWQTAIGLQDVDGLKVSSYLLDTARQHIEGDISIEEAHDRIKVYYETKSGHDAVDEEGDKASVNIAKILNEPSFAFSLIGLTSIQ</sequence>